<name>A0ABR1J4M7_9AGAR</name>
<organism evidence="2 3">
    <name type="scientific">Marasmiellus scandens</name>
    <dbReference type="NCBI Taxonomy" id="2682957"/>
    <lineage>
        <taxon>Eukaryota</taxon>
        <taxon>Fungi</taxon>
        <taxon>Dikarya</taxon>
        <taxon>Basidiomycota</taxon>
        <taxon>Agaricomycotina</taxon>
        <taxon>Agaricomycetes</taxon>
        <taxon>Agaricomycetidae</taxon>
        <taxon>Agaricales</taxon>
        <taxon>Marasmiineae</taxon>
        <taxon>Omphalotaceae</taxon>
        <taxon>Marasmiellus</taxon>
    </lineage>
</organism>
<dbReference type="Proteomes" id="UP001498398">
    <property type="component" value="Unassembled WGS sequence"/>
</dbReference>
<proteinExistence type="predicted"/>
<feature type="region of interest" description="Disordered" evidence="1">
    <location>
        <begin position="1"/>
        <end position="22"/>
    </location>
</feature>
<keyword evidence="3" id="KW-1185">Reference proteome</keyword>
<feature type="compositionally biased region" description="Polar residues" evidence="1">
    <location>
        <begin position="11"/>
        <end position="22"/>
    </location>
</feature>
<protein>
    <submittedName>
        <fullName evidence="2">Uncharacterized protein</fullName>
    </submittedName>
</protein>
<dbReference type="EMBL" id="JBANRG010000033">
    <property type="protein sequence ID" value="KAK7450528.1"/>
    <property type="molecule type" value="Genomic_DNA"/>
</dbReference>
<reference evidence="2 3" key="1">
    <citation type="submission" date="2024-01" db="EMBL/GenBank/DDBJ databases">
        <title>A draft genome for the cacao thread blight pathogen Marasmiellus scandens.</title>
        <authorList>
            <person name="Baruah I.K."/>
            <person name="Leung J."/>
            <person name="Bukari Y."/>
            <person name="Amoako-Attah I."/>
            <person name="Meinhardt L.W."/>
            <person name="Bailey B.A."/>
            <person name="Cohen S.P."/>
        </authorList>
    </citation>
    <scope>NUCLEOTIDE SEQUENCE [LARGE SCALE GENOMIC DNA]</scope>
    <source>
        <strain evidence="2 3">GH-19</strain>
    </source>
</reference>
<accession>A0ABR1J4M7</accession>
<gene>
    <name evidence="2" type="ORF">VKT23_012837</name>
</gene>
<evidence type="ECO:0000313" key="3">
    <source>
        <dbReference type="Proteomes" id="UP001498398"/>
    </source>
</evidence>
<sequence>MSYPPGPRTHATLNPLGTATPSRFRTAHVRPPLLYRLSHLLNLHRSSLHLSQSGYDSNRDEPMDSNVADGLLVLGDGDLNSIRLKLENILFAANRLRDIQIAQAPDAEPISDTNTSGGSGLIPLNTEVEMIILGIILDTYDLQNLLSVEFGDMNQGAAENRGEGDQRQ</sequence>
<evidence type="ECO:0000256" key="1">
    <source>
        <dbReference type="SAM" id="MobiDB-lite"/>
    </source>
</evidence>
<comment type="caution">
    <text evidence="2">The sequence shown here is derived from an EMBL/GenBank/DDBJ whole genome shotgun (WGS) entry which is preliminary data.</text>
</comment>
<evidence type="ECO:0000313" key="2">
    <source>
        <dbReference type="EMBL" id="KAK7450528.1"/>
    </source>
</evidence>